<evidence type="ECO:0000313" key="4">
    <source>
        <dbReference type="Proteomes" id="UP000005459"/>
    </source>
</evidence>
<dbReference type="Pfam" id="PF13511">
    <property type="entry name" value="DUF4124"/>
    <property type="match status" value="1"/>
</dbReference>
<dbReference type="RefSeq" id="WP_007191857.1">
    <property type="nucleotide sequence ID" value="NZ_AFWV01000003.1"/>
</dbReference>
<evidence type="ECO:0000259" key="2">
    <source>
        <dbReference type="Pfam" id="PF13511"/>
    </source>
</evidence>
<feature type="domain" description="DUF4124" evidence="2">
    <location>
        <begin position="19"/>
        <end position="51"/>
    </location>
</feature>
<reference evidence="3 4" key="1">
    <citation type="submission" date="2011-06" db="EMBL/GenBank/DDBJ databases">
        <title>The draft genome of Thiocapsa marina 5811.</title>
        <authorList>
            <consortium name="US DOE Joint Genome Institute (JGI-PGF)"/>
            <person name="Lucas S."/>
            <person name="Han J."/>
            <person name="Cheng J.-F."/>
            <person name="Goodwin L."/>
            <person name="Pitluck S."/>
            <person name="Peters L."/>
            <person name="Land M.L."/>
            <person name="Hauser L."/>
            <person name="Vogl K."/>
            <person name="Liu Z."/>
            <person name="Imhoff J."/>
            <person name="Thiel V."/>
            <person name="Frigaard N.-U."/>
            <person name="Bryant D."/>
            <person name="Woyke T.J."/>
        </authorList>
    </citation>
    <scope>NUCLEOTIDE SEQUENCE [LARGE SCALE GENOMIC DNA]</scope>
    <source>
        <strain evidence="3 4">5811</strain>
    </source>
</reference>
<dbReference type="InterPro" id="IPR025392">
    <property type="entry name" value="DUF4124"/>
</dbReference>
<evidence type="ECO:0000313" key="3">
    <source>
        <dbReference type="EMBL" id="EGV19534.1"/>
    </source>
</evidence>
<gene>
    <name evidence="3" type="ORF">ThimaDRAFT_0980</name>
</gene>
<dbReference type="EMBL" id="AFWV01000003">
    <property type="protein sequence ID" value="EGV19534.1"/>
    <property type="molecule type" value="Genomic_DNA"/>
</dbReference>
<dbReference type="AlphaFoldDB" id="F9U8C2"/>
<dbReference type="Proteomes" id="UP000005459">
    <property type="component" value="Unassembled WGS sequence"/>
</dbReference>
<dbReference type="STRING" id="768671.ThimaDRAFT_0980"/>
<accession>F9U8C2</accession>
<organism evidence="3 4">
    <name type="scientific">Thiocapsa marina 5811</name>
    <dbReference type="NCBI Taxonomy" id="768671"/>
    <lineage>
        <taxon>Bacteria</taxon>
        <taxon>Pseudomonadati</taxon>
        <taxon>Pseudomonadota</taxon>
        <taxon>Gammaproteobacteria</taxon>
        <taxon>Chromatiales</taxon>
        <taxon>Chromatiaceae</taxon>
        <taxon>Thiocapsa</taxon>
    </lineage>
</organism>
<feature type="compositionally biased region" description="Basic and acidic residues" evidence="1">
    <location>
        <begin position="48"/>
        <end position="59"/>
    </location>
</feature>
<dbReference type="OrthoDB" id="7031901at2"/>
<sequence length="129" mass="15001">MRAAIIVGLLLVYRTGQPAEIYRCTDQEGAVTFSQTRCALDARRIDLPDRPWSDRETSPETRSTPAAIPETARIGRNRAEAERTNLREERARRERMRIMAIEADRWGRNALRNRITDEETFRGSTQQRR</sequence>
<name>F9U8C2_9GAMM</name>
<evidence type="ECO:0000256" key="1">
    <source>
        <dbReference type="SAM" id="MobiDB-lite"/>
    </source>
</evidence>
<keyword evidence="4" id="KW-1185">Reference proteome</keyword>
<feature type="region of interest" description="Disordered" evidence="1">
    <location>
        <begin position="48"/>
        <end position="67"/>
    </location>
</feature>
<protein>
    <recommendedName>
        <fullName evidence="2">DUF4124 domain-containing protein</fullName>
    </recommendedName>
</protein>
<proteinExistence type="predicted"/>